<dbReference type="InterPro" id="IPR011009">
    <property type="entry name" value="Kinase-like_dom_sf"/>
</dbReference>
<dbReference type="SMART" id="SM00248">
    <property type="entry name" value="ANK"/>
    <property type="match status" value="4"/>
</dbReference>
<dbReference type="Pfam" id="PF12796">
    <property type="entry name" value="Ank_2"/>
    <property type="match status" value="2"/>
</dbReference>
<keyword evidence="2" id="KW-0106">Calcium</keyword>
<accession>A0A418FJT4</accession>
<dbReference type="VEuPathDB" id="FungiDB:H257_10715"/>
<dbReference type="PANTHER" id="PTHR24193">
    <property type="entry name" value="ANKYRIN REPEAT PROTEIN"/>
    <property type="match status" value="1"/>
</dbReference>
<evidence type="ECO:0000313" key="8">
    <source>
        <dbReference type="EMBL" id="RHZ30798.1"/>
    </source>
</evidence>
<dbReference type="Gene3D" id="1.25.40.20">
    <property type="entry name" value="Ankyrin repeat-containing domain"/>
    <property type="match status" value="1"/>
</dbReference>
<dbReference type="Pfam" id="PF15135">
    <property type="entry name" value="UPF0515"/>
    <property type="match status" value="1"/>
</dbReference>
<dbReference type="PROSITE" id="PS50088">
    <property type="entry name" value="ANK_REPEAT"/>
    <property type="match status" value="2"/>
</dbReference>
<dbReference type="PROSITE" id="PS50222">
    <property type="entry name" value="EF_HAND_2"/>
    <property type="match status" value="1"/>
</dbReference>
<name>A0A418FJT4_APHAT</name>
<dbReference type="Pfam" id="PF00069">
    <property type="entry name" value="Pkinase"/>
    <property type="match status" value="2"/>
</dbReference>
<dbReference type="Gene3D" id="1.10.510.10">
    <property type="entry name" value="Transferase(Phosphotransferase) domain 1"/>
    <property type="match status" value="1"/>
</dbReference>
<evidence type="ECO:0000256" key="3">
    <source>
        <dbReference type="ARBA" id="ARBA00023043"/>
    </source>
</evidence>
<dbReference type="GO" id="GO:0000976">
    <property type="term" value="F:transcription cis-regulatory region binding"/>
    <property type="evidence" value="ECO:0007669"/>
    <property type="project" value="TreeGrafter"/>
</dbReference>
<dbReference type="InterPro" id="IPR018247">
    <property type="entry name" value="EF_Hand_1_Ca_BS"/>
</dbReference>
<dbReference type="InterPro" id="IPR002110">
    <property type="entry name" value="Ankyrin_rpt"/>
</dbReference>
<dbReference type="PROSITE" id="PS50011">
    <property type="entry name" value="PROTEIN_KINASE_DOM"/>
    <property type="match status" value="1"/>
</dbReference>
<evidence type="ECO:0000256" key="1">
    <source>
        <dbReference type="ARBA" id="ARBA00022737"/>
    </source>
</evidence>
<evidence type="ECO:0000259" key="6">
    <source>
        <dbReference type="PROSITE" id="PS50011"/>
    </source>
</evidence>
<comment type="similarity">
    <text evidence="4">Belongs to the protein kinase superfamily. Ser/Thr protein kinase family. CDPK subfamily.</text>
</comment>
<dbReference type="SUPFAM" id="SSF47473">
    <property type="entry name" value="EF-hand"/>
    <property type="match status" value="1"/>
</dbReference>
<feature type="repeat" description="ANK" evidence="5">
    <location>
        <begin position="95"/>
        <end position="127"/>
    </location>
</feature>
<dbReference type="GO" id="GO:0005634">
    <property type="term" value="C:nucleus"/>
    <property type="evidence" value="ECO:0007669"/>
    <property type="project" value="TreeGrafter"/>
</dbReference>
<dbReference type="GO" id="GO:0045944">
    <property type="term" value="P:positive regulation of transcription by RNA polymerase II"/>
    <property type="evidence" value="ECO:0007669"/>
    <property type="project" value="TreeGrafter"/>
</dbReference>
<organism evidence="8 9">
    <name type="scientific">Aphanomyces astaci</name>
    <name type="common">Crayfish plague agent</name>
    <dbReference type="NCBI Taxonomy" id="112090"/>
    <lineage>
        <taxon>Eukaryota</taxon>
        <taxon>Sar</taxon>
        <taxon>Stramenopiles</taxon>
        <taxon>Oomycota</taxon>
        <taxon>Saprolegniomycetes</taxon>
        <taxon>Saprolegniales</taxon>
        <taxon>Verrucalvaceae</taxon>
        <taxon>Aphanomyces</taxon>
    </lineage>
</organism>
<evidence type="ECO:0000256" key="4">
    <source>
        <dbReference type="ARBA" id="ARBA00024334"/>
    </source>
</evidence>
<feature type="repeat" description="ANK" evidence="5">
    <location>
        <begin position="61"/>
        <end position="82"/>
    </location>
</feature>
<sequence>MSFVQTYLNDVPVDEWVTESTLLLSETDAVAQVTCDLMHSTIVSLLLRHPFIDPNKPSGNDGTTPLYIACQNGHAEIVQLVLLHPTVLVNHRTNNGMTILMLAARRGNLNIVQRAIEAGTDSTLQDHNGNTALIWAARHGYLKIVRLLVLGYNPKLEIRGEFHRTALDWALDAAHFEVALYLIGQGAEWNVIWQGRPLIQTLAPHLTDSYVAATMLLRDLPLQVVDGLVVGRIGHSFTWTTFLDPSLPVDPRVRAKAVVSVLSHRTFRTATRIRDVYAGLATAADRHGRLVIQACDAHIRTIFRDRLYFCKRFELFDGPPIHISPSAVVIYAYDHGLGGQVFDEYADDDGTLDEAAFIQCNQVLGRESTDRQAKHEDSEWKQWHAEFALWDKDGNGALTKSEFLTFCHQSFGGKVKVAMKFMKHQDEYTREVQTRQQMELQSHASAGSMLLRLLPTVSPQVFAQHVTTLTVHDKSMAEYGFVLVMPPADRSLDDIAAKERPSATLVQSMLRDVVVGLQHMHNAGLVHGDVKKLNVLRVHNQLKLIDFDATTEQGMPVGVKTSSGILPPELFYRCRPSPHDRAMSEAYSHGGGASSSEVVAGKRSPQYVVRSFIFGRPGESPYDLVPAAPSLDMWSFGCMLYEMVTGVELVPTDVNQNVVADYIETAANWTDKQLEARIRANVGVGHDKAVDLLLHLLVVDPTKRWSASQVLMHPYFTGRDLTLVSSSSLLDQLHELVQVQHTVQTHHDEMAVELHDQASNDLTHHLMTLHNNATTSLLTGLFAAQEDGDVPTSFVVLPFELNQSEGSERFGKPLEVAPKADDRGAEATPLPRASMFVYLVDESTGQVVIPSENDDDVYPIHVTVSNHGCKWLQQVFQGLAKASDWVGWTDDVKSWLPEGEDGSDPTKCDAVGRAMLTMEDGFEHAKAKAAWIKQFKCKGCRNDWWGVSNQCRNCHGTVPPVDFNNMLGVGWFECEQCNRKFAGFCRGNVRSACHRCGTKLLASFIVPGDKASAGGRDHHDCEACHGVGDCPIAAKARGHAARTNAPFWPWLT</sequence>
<protein>
    <submittedName>
        <fullName evidence="8">Uncharacterized protein</fullName>
    </submittedName>
</protein>
<dbReference type="AlphaFoldDB" id="A0A418FJT4"/>
<dbReference type="PROSITE" id="PS00018">
    <property type="entry name" value="EF_HAND_1"/>
    <property type="match status" value="1"/>
</dbReference>
<dbReference type="SUPFAM" id="SSF48403">
    <property type="entry name" value="Ankyrin repeat"/>
    <property type="match status" value="1"/>
</dbReference>
<dbReference type="PANTHER" id="PTHR24193:SF121">
    <property type="entry name" value="ADA2A-CONTAINING COMPLEX COMPONENT 3, ISOFORM D"/>
    <property type="match status" value="1"/>
</dbReference>
<keyword evidence="3 5" id="KW-0040">ANK repeat</keyword>
<evidence type="ECO:0000256" key="5">
    <source>
        <dbReference type="PROSITE-ProRule" id="PRU00023"/>
    </source>
</evidence>
<dbReference type="GO" id="GO:0004672">
    <property type="term" value="F:protein kinase activity"/>
    <property type="evidence" value="ECO:0007669"/>
    <property type="project" value="InterPro"/>
</dbReference>
<keyword evidence="1" id="KW-0677">Repeat</keyword>
<feature type="domain" description="Protein kinase" evidence="6">
    <location>
        <begin position="387"/>
        <end position="716"/>
    </location>
</feature>
<reference evidence="8 9" key="1">
    <citation type="submission" date="2018-08" db="EMBL/GenBank/DDBJ databases">
        <title>Aphanomyces genome sequencing and annotation.</title>
        <authorList>
            <person name="Minardi D."/>
            <person name="Oidtmann B."/>
            <person name="Van Der Giezen M."/>
            <person name="Studholme D.J."/>
        </authorList>
    </citation>
    <scope>NUCLEOTIDE SEQUENCE [LARGE SCALE GENOMIC DNA]</scope>
    <source>
        <strain evidence="8 9">Da</strain>
    </source>
</reference>
<dbReference type="InterPro" id="IPR036770">
    <property type="entry name" value="Ankyrin_rpt-contain_sf"/>
</dbReference>
<dbReference type="Proteomes" id="UP000285430">
    <property type="component" value="Unassembled WGS sequence"/>
</dbReference>
<dbReference type="EMBL" id="QUTH01001365">
    <property type="protein sequence ID" value="RHZ30798.1"/>
    <property type="molecule type" value="Genomic_DNA"/>
</dbReference>
<evidence type="ECO:0000256" key="2">
    <source>
        <dbReference type="ARBA" id="ARBA00022837"/>
    </source>
</evidence>
<evidence type="ECO:0000259" key="7">
    <source>
        <dbReference type="PROSITE" id="PS50222"/>
    </source>
</evidence>
<dbReference type="InterPro" id="IPR002048">
    <property type="entry name" value="EF_hand_dom"/>
</dbReference>
<evidence type="ECO:0000313" key="9">
    <source>
        <dbReference type="Proteomes" id="UP000285430"/>
    </source>
</evidence>
<dbReference type="InterPro" id="IPR050663">
    <property type="entry name" value="Ankyrin-SOCS_Box"/>
</dbReference>
<proteinExistence type="inferred from homology"/>
<comment type="caution">
    <text evidence="8">The sequence shown here is derived from an EMBL/GenBank/DDBJ whole genome shotgun (WGS) entry which is preliminary data.</text>
</comment>
<dbReference type="SMART" id="SM00220">
    <property type="entry name" value="S_TKc"/>
    <property type="match status" value="1"/>
</dbReference>
<dbReference type="InterPro" id="IPR000719">
    <property type="entry name" value="Prot_kinase_dom"/>
</dbReference>
<gene>
    <name evidence="8" type="ORF">DYB37_003801</name>
</gene>
<feature type="domain" description="EF-hand" evidence="7">
    <location>
        <begin position="378"/>
        <end position="413"/>
    </location>
</feature>
<dbReference type="PROSITE" id="PS50297">
    <property type="entry name" value="ANK_REP_REGION"/>
    <property type="match status" value="2"/>
</dbReference>
<dbReference type="GO" id="GO:0005509">
    <property type="term" value="F:calcium ion binding"/>
    <property type="evidence" value="ECO:0007669"/>
    <property type="project" value="InterPro"/>
</dbReference>
<dbReference type="InterPro" id="IPR026795">
    <property type="entry name" value="SHFL"/>
</dbReference>
<dbReference type="InterPro" id="IPR011992">
    <property type="entry name" value="EF-hand-dom_pair"/>
</dbReference>
<dbReference type="SUPFAM" id="SSF56112">
    <property type="entry name" value="Protein kinase-like (PK-like)"/>
    <property type="match status" value="1"/>
</dbReference>
<dbReference type="GO" id="GO:0005524">
    <property type="term" value="F:ATP binding"/>
    <property type="evidence" value="ECO:0007669"/>
    <property type="project" value="InterPro"/>
</dbReference>
<dbReference type="Gene3D" id="1.10.238.10">
    <property type="entry name" value="EF-hand"/>
    <property type="match status" value="1"/>
</dbReference>